<name>A0A855FSX3_9NEIS</name>
<reference evidence="1 2" key="1">
    <citation type="journal article" date="2017" name="MBio">
        <title>Type VI secretion-mediated competition in the bee gut microbiome.</title>
        <authorList>
            <person name="Steele M.I."/>
            <person name="Kwong W.K."/>
            <person name="Powell J.E."/>
            <person name="Whiteley M."/>
            <person name="Moran N.A."/>
        </authorList>
    </citation>
    <scope>NUCLEOTIDE SEQUENCE [LARGE SCALE GENOMIC DNA]</scope>
    <source>
        <strain evidence="1 2">HK3</strain>
    </source>
</reference>
<sequence length="111" mass="12847">MKRIPVQSCLSRDKYGREVCNVVLCNDGSVFMQLLRGKYESVGINLDTPMQRYDFDDRDRWCHINPKEITAAGKQIHTIYTHFDENGYLYQIQCVCTDGSRGFVVPAEDYV</sequence>
<proteinExistence type="predicted"/>
<protein>
    <submittedName>
        <fullName evidence="1">Uncharacterized protein</fullName>
    </submittedName>
</protein>
<organism evidence="1 2">
    <name type="scientific">Snodgrassella alvi</name>
    <dbReference type="NCBI Taxonomy" id="1196083"/>
    <lineage>
        <taxon>Bacteria</taxon>
        <taxon>Pseudomonadati</taxon>
        <taxon>Pseudomonadota</taxon>
        <taxon>Betaproteobacteria</taxon>
        <taxon>Neisseriales</taxon>
        <taxon>Neisseriaceae</taxon>
        <taxon>Snodgrassella</taxon>
    </lineage>
</organism>
<dbReference type="EMBL" id="MEIU01000005">
    <property type="protein sequence ID" value="PIT62551.1"/>
    <property type="molecule type" value="Genomic_DNA"/>
</dbReference>
<comment type="caution">
    <text evidence="1">The sequence shown here is derived from an EMBL/GenBank/DDBJ whole genome shotgun (WGS) entry which is preliminary data.</text>
</comment>
<dbReference type="AlphaFoldDB" id="A0A855FSX3"/>
<accession>A0A855FSX3</accession>
<evidence type="ECO:0000313" key="2">
    <source>
        <dbReference type="Proteomes" id="UP000230463"/>
    </source>
</evidence>
<gene>
    <name evidence="1" type="ORF">BHC57_01065</name>
</gene>
<dbReference type="Proteomes" id="UP000230463">
    <property type="component" value="Unassembled WGS sequence"/>
</dbReference>
<dbReference type="RefSeq" id="WP_100099708.1">
    <property type="nucleotide sequence ID" value="NZ_MDUZ01000051.1"/>
</dbReference>
<evidence type="ECO:0000313" key="1">
    <source>
        <dbReference type="EMBL" id="PIT62551.1"/>
    </source>
</evidence>